<organism evidence="2 3">
    <name type="scientific">Massilimicrobiota timonensis</name>
    <dbReference type="NCBI Taxonomy" id="1776392"/>
    <lineage>
        <taxon>Bacteria</taxon>
        <taxon>Bacillati</taxon>
        <taxon>Bacillota</taxon>
        <taxon>Erysipelotrichia</taxon>
        <taxon>Erysipelotrichales</taxon>
        <taxon>Erysipelotrichaceae</taxon>
        <taxon>Massilimicrobiota</taxon>
    </lineage>
</organism>
<protein>
    <submittedName>
        <fullName evidence="2">Uncharacterized protein</fullName>
    </submittedName>
</protein>
<evidence type="ECO:0000313" key="2">
    <source>
        <dbReference type="EMBL" id="OUQ29461.1"/>
    </source>
</evidence>
<keyword evidence="1" id="KW-1133">Transmembrane helix</keyword>
<proteinExistence type="predicted"/>
<name>A0A1Y4SKD7_9FIRM</name>
<keyword evidence="3" id="KW-1185">Reference proteome</keyword>
<keyword evidence="1" id="KW-0472">Membrane</keyword>
<reference evidence="2 3" key="1">
    <citation type="journal article" date="2018" name="BMC Genomics">
        <title>Whole genome sequencing and function prediction of 133 gut anaerobes isolated from chicken caecum in pure cultures.</title>
        <authorList>
            <person name="Medvecky M."/>
            <person name="Cejkova D."/>
            <person name="Polansky O."/>
            <person name="Karasova D."/>
            <person name="Kubasova T."/>
            <person name="Cizek A."/>
            <person name="Rychlik I."/>
        </authorList>
    </citation>
    <scope>NUCLEOTIDE SEQUENCE [LARGE SCALE GENOMIC DNA]</scope>
    <source>
        <strain evidence="2 3">An13</strain>
    </source>
</reference>
<evidence type="ECO:0000256" key="1">
    <source>
        <dbReference type="SAM" id="Phobius"/>
    </source>
</evidence>
<comment type="caution">
    <text evidence="2">The sequence shown here is derived from an EMBL/GenBank/DDBJ whole genome shotgun (WGS) entry which is preliminary data.</text>
</comment>
<evidence type="ECO:0000313" key="3">
    <source>
        <dbReference type="Proteomes" id="UP000195305"/>
    </source>
</evidence>
<accession>A0A1Y4SKD7</accession>
<sequence length="69" mass="7632">MKNYTVASKIALVICFCFIMLAVVNGFTGFINSRISLSGTLICIIGFGIAIFAITILENERQKKKRDKS</sequence>
<feature type="transmembrane region" description="Helical" evidence="1">
    <location>
        <begin position="36"/>
        <end position="57"/>
    </location>
</feature>
<keyword evidence="1" id="KW-0812">Transmembrane</keyword>
<dbReference type="Proteomes" id="UP000195305">
    <property type="component" value="Unassembled WGS sequence"/>
</dbReference>
<gene>
    <name evidence="2" type="ORF">B5E75_14200</name>
</gene>
<dbReference type="EMBL" id="NFLJ01000086">
    <property type="protein sequence ID" value="OUQ29461.1"/>
    <property type="molecule type" value="Genomic_DNA"/>
</dbReference>
<dbReference type="RefSeq" id="WP_087360592.1">
    <property type="nucleotide sequence ID" value="NZ_NFLJ01000086.1"/>
</dbReference>
<dbReference type="AlphaFoldDB" id="A0A1Y4SKD7"/>